<evidence type="ECO:0000313" key="3">
    <source>
        <dbReference type="EMBL" id="TPG36036.1"/>
    </source>
</evidence>
<dbReference type="EMBL" id="RCZG01000002">
    <property type="protein sequence ID" value="TPG36036.1"/>
    <property type="molecule type" value="Genomic_DNA"/>
</dbReference>
<evidence type="ECO:0000313" key="4">
    <source>
        <dbReference type="Proteomes" id="UP000320095"/>
    </source>
</evidence>
<dbReference type="RefSeq" id="WP_140689490.1">
    <property type="nucleotide sequence ID" value="NZ_RCZG01000002.1"/>
</dbReference>
<protein>
    <recommendedName>
        <fullName evidence="2">YCII-related domain-containing protein</fullName>
    </recommendedName>
</protein>
<feature type="domain" description="YCII-related" evidence="2">
    <location>
        <begin position="3"/>
        <end position="89"/>
    </location>
</feature>
<sequence>MTRYLIECTIDETRLELLAAKRAEHYEFLIAHRDQIVFGGPARAEEGGPPQTMVMVVEVASTQEARRFIADEPYNRSGSFSKVAVRPWSQVIPELTSRSLQTTLESARSAEGGSGE</sequence>
<accession>A0A502EHQ9</accession>
<dbReference type="PANTHER" id="PTHR33606">
    <property type="entry name" value="PROTEIN YCII"/>
    <property type="match status" value="1"/>
</dbReference>
<dbReference type="Proteomes" id="UP000320095">
    <property type="component" value="Unassembled WGS sequence"/>
</dbReference>
<dbReference type="InterPro" id="IPR051807">
    <property type="entry name" value="Sec-metab_biosynth-assoc"/>
</dbReference>
<comment type="similarity">
    <text evidence="1">Belongs to the YciI family.</text>
</comment>
<dbReference type="Gene3D" id="3.30.70.1060">
    <property type="entry name" value="Dimeric alpha+beta barrel"/>
    <property type="match status" value="1"/>
</dbReference>
<evidence type="ECO:0000259" key="2">
    <source>
        <dbReference type="Pfam" id="PF03795"/>
    </source>
</evidence>
<dbReference type="AlphaFoldDB" id="A0A502EHQ9"/>
<evidence type="ECO:0000256" key="1">
    <source>
        <dbReference type="ARBA" id="ARBA00007689"/>
    </source>
</evidence>
<gene>
    <name evidence="3" type="ORF">EAH80_08495</name>
</gene>
<dbReference type="OrthoDB" id="460439at2"/>
<reference evidence="3 4" key="1">
    <citation type="journal article" date="2019" name="Environ. Microbiol.">
        <title>Species interactions and distinct microbial communities in high Arctic permafrost affected cryosols are associated with the CH4 and CO2 gas fluxes.</title>
        <authorList>
            <person name="Altshuler I."/>
            <person name="Hamel J."/>
            <person name="Turney S."/>
            <person name="Magnuson E."/>
            <person name="Levesque R."/>
            <person name="Greer C."/>
            <person name="Whyte L.G."/>
        </authorList>
    </citation>
    <scope>NUCLEOTIDE SEQUENCE [LARGE SCALE GENOMIC DNA]</scope>
    <source>
        <strain evidence="3 4">S5.20</strain>
    </source>
</reference>
<organism evidence="3 4">
    <name type="scientific">Mycolicibacterium hodleri</name>
    <dbReference type="NCBI Taxonomy" id="49897"/>
    <lineage>
        <taxon>Bacteria</taxon>
        <taxon>Bacillati</taxon>
        <taxon>Actinomycetota</taxon>
        <taxon>Actinomycetes</taxon>
        <taxon>Mycobacteriales</taxon>
        <taxon>Mycobacteriaceae</taxon>
        <taxon>Mycolicibacterium</taxon>
    </lineage>
</organism>
<dbReference type="SUPFAM" id="SSF54909">
    <property type="entry name" value="Dimeric alpha+beta barrel"/>
    <property type="match status" value="1"/>
</dbReference>
<dbReference type="PANTHER" id="PTHR33606:SF3">
    <property type="entry name" value="PROTEIN YCII"/>
    <property type="match status" value="1"/>
</dbReference>
<name>A0A502EHQ9_9MYCO</name>
<keyword evidence="4" id="KW-1185">Reference proteome</keyword>
<comment type="caution">
    <text evidence="3">The sequence shown here is derived from an EMBL/GenBank/DDBJ whole genome shotgun (WGS) entry which is preliminary data.</text>
</comment>
<proteinExistence type="inferred from homology"/>
<dbReference type="InterPro" id="IPR005545">
    <property type="entry name" value="YCII"/>
</dbReference>
<dbReference type="Pfam" id="PF03795">
    <property type="entry name" value="YCII"/>
    <property type="match status" value="1"/>
</dbReference>
<dbReference type="InterPro" id="IPR011008">
    <property type="entry name" value="Dimeric_a/b-barrel"/>
</dbReference>